<dbReference type="PaxDb" id="4097-A0A1S4DQP3"/>
<evidence type="ECO:0008006" key="2">
    <source>
        <dbReference type="Google" id="ProtNLM"/>
    </source>
</evidence>
<name>A0A1S4DQP3_TOBAC</name>
<sequence length="204" mass="22441">MGDTSVTPNASITQTVAGNTVTFDTNHPYFLHSSDAPGIALDIGDSVIYSKSAKDLWTSLEHRFGQSNSAKLYHLRKELSGLVQGSSDIASYFTKLKHLWDELDSLNCDVKCLCTSVCEGKQKLEKSLEDERLIQFLMGLNGIYEQARGNILMMNPLPNINHAYSLVLQDGNQREIYANPLISSESSSFMVGNQANLGGQSAFQ</sequence>
<dbReference type="RefSeq" id="XP_016515751.1">
    <property type="nucleotide sequence ID" value="XM_016660265.1"/>
</dbReference>
<gene>
    <name evidence="1" type="primary">LOC107832419</name>
</gene>
<dbReference type="PANTHER" id="PTHR34222">
    <property type="entry name" value="GAG_PRE-INTEGRS DOMAIN-CONTAINING PROTEIN"/>
    <property type="match status" value="1"/>
</dbReference>
<dbReference type="OrthoDB" id="5544992at2759"/>
<evidence type="ECO:0000313" key="1">
    <source>
        <dbReference type="RefSeq" id="XP_016515751.1"/>
    </source>
</evidence>
<accession>A0A1S4DQP3</accession>
<dbReference type="AlphaFoldDB" id="A0A1S4DQP3"/>
<dbReference type="PANTHER" id="PTHR34222:SF33">
    <property type="entry name" value="RETROTRANSPOSON GAG DOMAIN-CONTAINING PROTEIN"/>
    <property type="match status" value="1"/>
</dbReference>
<proteinExistence type="predicted"/>
<dbReference type="KEGG" id="nta:107832419"/>
<reference evidence="1" key="1">
    <citation type="submission" date="2025-08" db="UniProtKB">
        <authorList>
            <consortium name="RefSeq"/>
        </authorList>
    </citation>
    <scope>IDENTIFICATION</scope>
</reference>
<protein>
    <recommendedName>
        <fullName evidence="2">Retrotransposon gag domain-containing protein</fullName>
    </recommendedName>
</protein>
<organism evidence="1">
    <name type="scientific">Nicotiana tabacum</name>
    <name type="common">Common tobacco</name>
    <dbReference type="NCBI Taxonomy" id="4097"/>
    <lineage>
        <taxon>Eukaryota</taxon>
        <taxon>Viridiplantae</taxon>
        <taxon>Streptophyta</taxon>
        <taxon>Embryophyta</taxon>
        <taxon>Tracheophyta</taxon>
        <taxon>Spermatophyta</taxon>
        <taxon>Magnoliopsida</taxon>
        <taxon>eudicotyledons</taxon>
        <taxon>Gunneridae</taxon>
        <taxon>Pentapetalae</taxon>
        <taxon>asterids</taxon>
        <taxon>lamiids</taxon>
        <taxon>Solanales</taxon>
        <taxon>Solanaceae</taxon>
        <taxon>Nicotianoideae</taxon>
        <taxon>Nicotianeae</taxon>
        <taxon>Nicotiana</taxon>
    </lineage>
</organism>